<protein>
    <recommendedName>
        <fullName evidence="3">Helix-turn-helix domain-containing protein</fullName>
    </recommendedName>
</protein>
<gene>
    <name evidence="1" type="ORF">BEN47_05055</name>
</gene>
<evidence type="ECO:0000313" key="1">
    <source>
        <dbReference type="EMBL" id="OGX81990.1"/>
    </source>
</evidence>
<dbReference type="STRING" id="1908237.BEN47_05055"/>
<proteinExistence type="predicted"/>
<comment type="caution">
    <text evidence="1">The sequence shown here is derived from an EMBL/GenBank/DDBJ whole genome shotgun (WGS) entry which is preliminary data.</text>
</comment>
<evidence type="ECO:0008006" key="3">
    <source>
        <dbReference type="Google" id="ProtNLM"/>
    </source>
</evidence>
<reference evidence="1 2" key="1">
    <citation type="submission" date="2016-08" db="EMBL/GenBank/DDBJ databases">
        <title>Hymenobacter coccineus sp. nov., Hymenobacter lapidarius sp. nov. and Hymenobacter glacialis sp. nov., isolated from Antarctic soil.</title>
        <authorList>
            <person name="Sedlacek I."/>
            <person name="Kralova S."/>
            <person name="Kyrova K."/>
            <person name="Maslanova I."/>
            <person name="Stankova E."/>
            <person name="Vrbovska V."/>
            <person name="Nemec M."/>
            <person name="Bartak M."/>
            <person name="Svec P."/>
            <person name="Busse H.-J."/>
            <person name="Pantucek R."/>
        </authorList>
    </citation>
    <scope>NUCLEOTIDE SEQUENCE [LARGE SCALE GENOMIC DNA]</scope>
    <source>
        <strain evidence="1 2">CCM 8643</strain>
    </source>
</reference>
<dbReference type="RefSeq" id="WP_070730350.1">
    <property type="nucleotide sequence ID" value="NZ_MDZB01000153.1"/>
</dbReference>
<dbReference type="EMBL" id="MDZB01000153">
    <property type="protein sequence ID" value="OGX81990.1"/>
    <property type="molecule type" value="Genomic_DNA"/>
</dbReference>
<evidence type="ECO:0000313" key="2">
    <source>
        <dbReference type="Proteomes" id="UP000176294"/>
    </source>
</evidence>
<keyword evidence="2" id="KW-1185">Reference proteome</keyword>
<name>A0A1G1STN4_9BACT</name>
<dbReference type="Proteomes" id="UP000176294">
    <property type="component" value="Unassembled WGS sequence"/>
</dbReference>
<dbReference type="AlphaFoldDB" id="A0A1G1STN4"/>
<sequence>MLHNVSFTTANGVLAFEDREAVLRVLAQEQTARLAAEAEQAALATIYTVATLATRLGISVRVVGDLLREGRIRYTCCGLKAYRVTELAVREFLGDAAAPPNTR</sequence>
<accession>A0A1G1STN4</accession>
<organism evidence="1 2">
    <name type="scientific">Hymenobacter lapidarius</name>
    <dbReference type="NCBI Taxonomy" id="1908237"/>
    <lineage>
        <taxon>Bacteria</taxon>
        <taxon>Pseudomonadati</taxon>
        <taxon>Bacteroidota</taxon>
        <taxon>Cytophagia</taxon>
        <taxon>Cytophagales</taxon>
        <taxon>Hymenobacteraceae</taxon>
        <taxon>Hymenobacter</taxon>
    </lineage>
</organism>